<sequence length="142" mass="15599">MRNASSTRHMELPCEPSAVQWARVQAQDVLKGWEVPAETTEDALLVISELVTNCLRHAATSPMSPGCLLSLRRLPDHVLVCVYDDDRRPPVLRHPAEDEPGGRGLQLVAGLSRRWGYSYPAPTSGKAVWAQLPLPANPEARA</sequence>
<protein>
    <submittedName>
        <fullName evidence="3">ATP-binding protein</fullName>
    </submittedName>
</protein>
<gene>
    <name evidence="3" type="ORF">HCN08_30600</name>
</gene>
<dbReference type="RefSeq" id="WP_167986553.1">
    <property type="nucleotide sequence ID" value="NZ_JAATEJ010000033.1"/>
</dbReference>
<organism evidence="3 4">
    <name type="scientific">Actinacidiphila epipremni</name>
    <dbReference type="NCBI Taxonomy" id="2053013"/>
    <lineage>
        <taxon>Bacteria</taxon>
        <taxon>Bacillati</taxon>
        <taxon>Actinomycetota</taxon>
        <taxon>Actinomycetes</taxon>
        <taxon>Kitasatosporales</taxon>
        <taxon>Streptomycetaceae</taxon>
        <taxon>Actinacidiphila</taxon>
    </lineage>
</organism>
<dbReference type="Pfam" id="PF13581">
    <property type="entry name" value="HATPase_c_2"/>
    <property type="match status" value="1"/>
</dbReference>
<evidence type="ECO:0000313" key="3">
    <source>
        <dbReference type="EMBL" id="NJP47724.1"/>
    </source>
</evidence>
<dbReference type="InterPro" id="IPR003594">
    <property type="entry name" value="HATPase_dom"/>
</dbReference>
<dbReference type="PANTHER" id="PTHR35526">
    <property type="entry name" value="ANTI-SIGMA-F FACTOR RSBW-RELATED"/>
    <property type="match status" value="1"/>
</dbReference>
<name>A0ABX0ZZL2_9ACTN</name>
<evidence type="ECO:0000259" key="2">
    <source>
        <dbReference type="Pfam" id="PF13581"/>
    </source>
</evidence>
<dbReference type="EMBL" id="JAATEJ010000033">
    <property type="protein sequence ID" value="NJP47724.1"/>
    <property type="molecule type" value="Genomic_DNA"/>
</dbReference>
<dbReference type="InterPro" id="IPR050267">
    <property type="entry name" value="Anti-sigma-factor_SerPK"/>
</dbReference>
<dbReference type="Gene3D" id="3.30.565.10">
    <property type="entry name" value="Histidine kinase-like ATPase, C-terminal domain"/>
    <property type="match status" value="1"/>
</dbReference>
<feature type="domain" description="Histidine kinase/HSP90-like ATPase" evidence="2">
    <location>
        <begin position="13"/>
        <end position="129"/>
    </location>
</feature>
<keyword evidence="1" id="KW-0418">Kinase</keyword>
<reference evidence="3 4" key="1">
    <citation type="submission" date="2020-03" db="EMBL/GenBank/DDBJ databases">
        <title>WGS of actinomycetes isolated from Thailand.</title>
        <authorList>
            <person name="Thawai C."/>
        </authorList>
    </citation>
    <scope>NUCLEOTIDE SEQUENCE [LARGE SCALE GENOMIC DNA]</scope>
    <source>
        <strain evidence="3 4">PRB2-1</strain>
    </source>
</reference>
<keyword evidence="1" id="KW-0808">Transferase</keyword>
<dbReference type="InterPro" id="IPR036890">
    <property type="entry name" value="HATPase_C_sf"/>
</dbReference>
<keyword evidence="1" id="KW-0723">Serine/threonine-protein kinase</keyword>
<evidence type="ECO:0000313" key="4">
    <source>
        <dbReference type="Proteomes" id="UP000734511"/>
    </source>
</evidence>
<dbReference type="PANTHER" id="PTHR35526:SF3">
    <property type="entry name" value="ANTI-SIGMA-F FACTOR RSBW"/>
    <property type="match status" value="1"/>
</dbReference>
<dbReference type="Proteomes" id="UP000734511">
    <property type="component" value="Unassembled WGS sequence"/>
</dbReference>
<proteinExistence type="predicted"/>
<dbReference type="GO" id="GO:0005524">
    <property type="term" value="F:ATP binding"/>
    <property type="evidence" value="ECO:0007669"/>
    <property type="project" value="UniProtKB-KW"/>
</dbReference>
<dbReference type="SUPFAM" id="SSF55874">
    <property type="entry name" value="ATPase domain of HSP90 chaperone/DNA topoisomerase II/histidine kinase"/>
    <property type="match status" value="1"/>
</dbReference>
<keyword evidence="4" id="KW-1185">Reference proteome</keyword>
<evidence type="ECO:0000256" key="1">
    <source>
        <dbReference type="ARBA" id="ARBA00022527"/>
    </source>
</evidence>
<accession>A0ABX0ZZL2</accession>
<keyword evidence="3" id="KW-0547">Nucleotide-binding</keyword>
<keyword evidence="3" id="KW-0067">ATP-binding</keyword>
<comment type="caution">
    <text evidence="3">The sequence shown here is derived from an EMBL/GenBank/DDBJ whole genome shotgun (WGS) entry which is preliminary data.</text>
</comment>
<dbReference type="CDD" id="cd16936">
    <property type="entry name" value="HATPase_RsbW-like"/>
    <property type="match status" value="1"/>
</dbReference>